<name>A0ABT4DF15_9CLOT</name>
<organism evidence="1 2">
    <name type="scientific">Clostridium brassicae</name>
    <dbReference type="NCBI Taxonomy" id="2999072"/>
    <lineage>
        <taxon>Bacteria</taxon>
        <taxon>Bacillati</taxon>
        <taxon>Bacillota</taxon>
        <taxon>Clostridia</taxon>
        <taxon>Eubacteriales</taxon>
        <taxon>Clostridiaceae</taxon>
        <taxon>Clostridium</taxon>
    </lineage>
</organism>
<dbReference type="Proteomes" id="UP001144612">
    <property type="component" value="Unassembled WGS sequence"/>
</dbReference>
<accession>A0ABT4DF15</accession>
<evidence type="ECO:0000313" key="1">
    <source>
        <dbReference type="EMBL" id="MCY6960258.1"/>
    </source>
</evidence>
<comment type="caution">
    <text evidence="1">The sequence shown here is derived from an EMBL/GenBank/DDBJ whole genome shotgun (WGS) entry which is preliminary data.</text>
</comment>
<evidence type="ECO:0000313" key="2">
    <source>
        <dbReference type="Proteomes" id="UP001144612"/>
    </source>
</evidence>
<evidence type="ECO:0008006" key="3">
    <source>
        <dbReference type="Google" id="ProtNLM"/>
    </source>
</evidence>
<keyword evidence="2" id="KW-1185">Reference proteome</keyword>
<sequence length="56" mass="6549">MNSNPILNEMFKACRYNEILYVRLEKVSGSKDLIVQLIDMIVQIAMKNYLKSISRI</sequence>
<gene>
    <name evidence="1" type="ORF">OW729_16695</name>
</gene>
<dbReference type="RefSeq" id="WP_268062691.1">
    <property type="nucleotide sequence ID" value="NZ_JAPQFJ010000023.1"/>
</dbReference>
<reference evidence="1" key="1">
    <citation type="submission" date="2022-12" db="EMBL/GenBank/DDBJ databases">
        <title>Clostridium sp. nov., isolated from industrial wastewater.</title>
        <authorList>
            <person name="Jiayan W."/>
        </authorList>
    </citation>
    <scope>NUCLEOTIDE SEQUENCE</scope>
    <source>
        <strain evidence="1">ZC22-4</strain>
    </source>
</reference>
<dbReference type="EMBL" id="JAPQFJ010000023">
    <property type="protein sequence ID" value="MCY6960258.1"/>
    <property type="molecule type" value="Genomic_DNA"/>
</dbReference>
<protein>
    <recommendedName>
        <fullName evidence="3">Resolvase/invertase-type recombinase catalytic domain-containing protein</fullName>
    </recommendedName>
</protein>
<proteinExistence type="predicted"/>